<dbReference type="CDD" id="cd00096">
    <property type="entry name" value="Ig"/>
    <property type="match status" value="1"/>
</dbReference>
<dbReference type="PANTHER" id="PTHR44337:SF20">
    <property type="entry name" value="CARCINOEMBRYONIC ANTIGEN-RELATED CELL ADHESION MOLECULE 5-RELATED"/>
    <property type="match status" value="1"/>
</dbReference>
<dbReference type="AlphaFoldDB" id="A0A3P9AXA5"/>
<evidence type="ECO:0000313" key="6">
    <source>
        <dbReference type="Ensembl" id="ENSMZEP00005002067.1"/>
    </source>
</evidence>
<keyword evidence="3" id="KW-0325">Glycoprotein</keyword>
<dbReference type="Ensembl" id="ENSMZET00005002165.1">
    <property type="protein sequence ID" value="ENSMZEP00005002067.1"/>
    <property type="gene ID" value="ENSMZEG00005000774.1"/>
</dbReference>
<reference evidence="6" key="3">
    <citation type="submission" date="2025-09" db="UniProtKB">
        <authorList>
            <consortium name="Ensembl"/>
        </authorList>
    </citation>
    <scope>IDENTIFICATION</scope>
</reference>
<dbReference type="InterPro" id="IPR007110">
    <property type="entry name" value="Ig-like_dom"/>
</dbReference>
<organism evidence="6 7">
    <name type="scientific">Maylandia zebra</name>
    <name type="common">zebra mbuna</name>
    <dbReference type="NCBI Taxonomy" id="106582"/>
    <lineage>
        <taxon>Eukaryota</taxon>
        <taxon>Metazoa</taxon>
        <taxon>Chordata</taxon>
        <taxon>Craniata</taxon>
        <taxon>Vertebrata</taxon>
        <taxon>Euteleostomi</taxon>
        <taxon>Actinopterygii</taxon>
        <taxon>Neopterygii</taxon>
        <taxon>Teleostei</taxon>
        <taxon>Neoteleostei</taxon>
        <taxon>Acanthomorphata</taxon>
        <taxon>Ovalentaria</taxon>
        <taxon>Cichlomorphae</taxon>
        <taxon>Cichliformes</taxon>
        <taxon>Cichlidae</taxon>
        <taxon>African cichlids</taxon>
        <taxon>Pseudocrenilabrinae</taxon>
        <taxon>Haplochromini</taxon>
        <taxon>Maylandia</taxon>
        <taxon>Maylandia zebra complex</taxon>
    </lineage>
</organism>
<dbReference type="PANTHER" id="PTHR44337">
    <property type="entry name" value="CARCINOEMBRYONIC ANTIGEN-RELATED CELL ADHESION MOLECULE 8"/>
    <property type="match status" value="1"/>
</dbReference>
<accession>A0A3P9AXA5</accession>
<evidence type="ECO:0000256" key="3">
    <source>
        <dbReference type="ARBA" id="ARBA00023180"/>
    </source>
</evidence>
<evidence type="ECO:0000256" key="4">
    <source>
        <dbReference type="ARBA" id="ARBA00023319"/>
    </source>
</evidence>
<sequence length="205" mass="23033">IDRVQLTDGDSSLTIITVTRFDQGPFRCRVSNPVSTVISDPVNLSITSGCLDIILDFRTLDMSDKLNKRWMRSFFCELETECNILLHFSSTQRNFSIFPLHLDGPENMDLISSPPQGYFAVGSDISLTCSVGSRPPAHFKWFLNGDQLPDTGSELRLMDVQMSQSGNYICQAFNSRTLRYETSPPSAITVLDTLNLTSIQLFMFI</sequence>
<keyword evidence="1" id="KW-0732">Signal</keyword>
<name>A0A3P9AXA5_9CICH</name>
<evidence type="ECO:0000313" key="7">
    <source>
        <dbReference type="Proteomes" id="UP000265160"/>
    </source>
</evidence>
<dbReference type="InterPro" id="IPR013783">
    <property type="entry name" value="Ig-like_fold"/>
</dbReference>
<dbReference type="SUPFAM" id="SSF48726">
    <property type="entry name" value="Immunoglobulin"/>
    <property type="match status" value="2"/>
</dbReference>
<keyword evidence="7" id="KW-1185">Reference proteome</keyword>
<feature type="domain" description="Ig-like" evidence="5">
    <location>
        <begin position="105"/>
        <end position="189"/>
    </location>
</feature>
<reference evidence="6" key="2">
    <citation type="submission" date="2025-08" db="UniProtKB">
        <authorList>
            <consortium name="Ensembl"/>
        </authorList>
    </citation>
    <scope>IDENTIFICATION</scope>
</reference>
<dbReference type="InterPro" id="IPR036179">
    <property type="entry name" value="Ig-like_dom_sf"/>
</dbReference>
<keyword evidence="2" id="KW-1015">Disulfide bond</keyword>
<dbReference type="Gene3D" id="2.60.40.10">
    <property type="entry name" value="Immunoglobulins"/>
    <property type="match status" value="2"/>
</dbReference>
<dbReference type="InterPro" id="IPR052598">
    <property type="entry name" value="IgSF_CEA-related"/>
</dbReference>
<reference evidence="6 7" key="1">
    <citation type="journal article" date="2014" name="Nature">
        <title>The genomic substrate for adaptive radiation in African cichlid fish.</title>
        <authorList>
            <person name="Brawand D."/>
            <person name="Wagner C.E."/>
            <person name="Li Y.I."/>
            <person name="Malinsky M."/>
            <person name="Keller I."/>
            <person name="Fan S."/>
            <person name="Simakov O."/>
            <person name="Ng A.Y."/>
            <person name="Lim Z.W."/>
            <person name="Bezault E."/>
            <person name="Turner-Maier J."/>
            <person name="Johnson J."/>
            <person name="Alcazar R."/>
            <person name="Noh H.J."/>
            <person name="Russell P."/>
            <person name="Aken B."/>
            <person name="Alfoldi J."/>
            <person name="Amemiya C."/>
            <person name="Azzouzi N."/>
            <person name="Baroiller J.F."/>
            <person name="Barloy-Hubler F."/>
            <person name="Berlin A."/>
            <person name="Bloomquist R."/>
            <person name="Carleton K.L."/>
            <person name="Conte M.A."/>
            <person name="D'Cotta H."/>
            <person name="Eshel O."/>
            <person name="Gaffney L."/>
            <person name="Galibert F."/>
            <person name="Gante H.F."/>
            <person name="Gnerre S."/>
            <person name="Greuter L."/>
            <person name="Guyon R."/>
            <person name="Haddad N.S."/>
            <person name="Haerty W."/>
            <person name="Harris R.M."/>
            <person name="Hofmann H.A."/>
            <person name="Hourlier T."/>
            <person name="Hulata G."/>
            <person name="Jaffe D.B."/>
            <person name="Lara M."/>
            <person name="Lee A.P."/>
            <person name="MacCallum I."/>
            <person name="Mwaiko S."/>
            <person name="Nikaido M."/>
            <person name="Nishihara H."/>
            <person name="Ozouf-Costaz C."/>
            <person name="Penman D.J."/>
            <person name="Przybylski D."/>
            <person name="Rakotomanga M."/>
            <person name="Renn S.C.P."/>
            <person name="Ribeiro F.J."/>
            <person name="Ron M."/>
            <person name="Salzburger W."/>
            <person name="Sanchez-Pulido L."/>
            <person name="Santos M.E."/>
            <person name="Searle S."/>
            <person name="Sharpe T."/>
            <person name="Swofford R."/>
            <person name="Tan F.J."/>
            <person name="Williams L."/>
            <person name="Young S."/>
            <person name="Yin S."/>
            <person name="Okada N."/>
            <person name="Kocher T.D."/>
            <person name="Miska E.A."/>
            <person name="Lander E.S."/>
            <person name="Venkatesh B."/>
            <person name="Fernald R.D."/>
            <person name="Meyer A."/>
            <person name="Ponting C.P."/>
            <person name="Streelman J.T."/>
            <person name="Lindblad-Toh K."/>
            <person name="Seehausen O."/>
            <person name="Di Palma F."/>
        </authorList>
    </citation>
    <scope>NUCLEOTIDE SEQUENCE</scope>
</reference>
<dbReference type="SMART" id="SM00408">
    <property type="entry name" value="IGc2"/>
    <property type="match status" value="1"/>
</dbReference>
<feature type="domain" description="Ig-like" evidence="5">
    <location>
        <begin position="1"/>
        <end position="45"/>
    </location>
</feature>
<proteinExistence type="predicted"/>
<dbReference type="GeneTree" id="ENSGT01100000263479"/>
<dbReference type="Pfam" id="PF13927">
    <property type="entry name" value="Ig_3"/>
    <property type="match status" value="1"/>
</dbReference>
<dbReference type="InterPro" id="IPR003598">
    <property type="entry name" value="Ig_sub2"/>
</dbReference>
<dbReference type="SMART" id="SM00409">
    <property type="entry name" value="IG"/>
    <property type="match status" value="1"/>
</dbReference>
<protein>
    <recommendedName>
        <fullName evidence="5">Ig-like domain-containing protein</fullName>
    </recommendedName>
</protein>
<evidence type="ECO:0000256" key="2">
    <source>
        <dbReference type="ARBA" id="ARBA00023157"/>
    </source>
</evidence>
<dbReference type="InterPro" id="IPR003599">
    <property type="entry name" value="Ig_sub"/>
</dbReference>
<evidence type="ECO:0000256" key="1">
    <source>
        <dbReference type="ARBA" id="ARBA00022729"/>
    </source>
</evidence>
<keyword evidence="4" id="KW-0393">Immunoglobulin domain</keyword>
<dbReference type="Proteomes" id="UP000265160">
    <property type="component" value="LG11"/>
</dbReference>
<evidence type="ECO:0000259" key="5">
    <source>
        <dbReference type="PROSITE" id="PS50835"/>
    </source>
</evidence>
<dbReference type="PROSITE" id="PS50835">
    <property type="entry name" value="IG_LIKE"/>
    <property type="match status" value="2"/>
</dbReference>